<dbReference type="CDD" id="cd03293">
    <property type="entry name" value="ABC_NrtD_SsuB_transporters"/>
    <property type="match status" value="1"/>
</dbReference>
<feature type="domain" description="ABC transporter" evidence="5">
    <location>
        <begin position="9"/>
        <end position="237"/>
    </location>
</feature>
<dbReference type="RefSeq" id="WP_207467784.1">
    <property type="nucleotide sequence ID" value="NZ_JAFNAW010000017.1"/>
</dbReference>
<evidence type="ECO:0000256" key="4">
    <source>
        <dbReference type="ARBA" id="ARBA00022840"/>
    </source>
</evidence>
<dbReference type="PROSITE" id="PS50893">
    <property type="entry name" value="ABC_TRANSPORTER_2"/>
    <property type="match status" value="1"/>
</dbReference>
<evidence type="ECO:0000256" key="1">
    <source>
        <dbReference type="ARBA" id="ARBA00005417"/>
    </source>
</evidence>
<keyword evidence="3" id="KW-0547">Nucleotide-binding</keyword>
<keyword evidence="4 6" id="KW-0067">ATP-binding</keyword>
<evidence type="ECO:0000256" key="3">
    <source>
        <dbReference type="ARBA" id="ARBA00022741"/>
    </source>
</evidence>
<gene>
    <name evidence="6" type="ORF">ACFOD7_05880</name>
</gene>
<dbReference type="PROSITE" id="PS00211">
    <property type="entry name" value="ABC_TRANSPORTER_1"/>
    <property type="match status" value="1"/>
</dbReference>
<evidence type="ECO:0000313" key="7">
    <source>
        <dbReference type="Proteomes" id="UP001595557"/>
    </source>
</evidence>
<dbReference type="InterPro" id="IPR027417">
    <property type="entry name" value="P-loop_NTPase"/>
</dbReference>
<dbReference type="InterPro" id="IPR003593">
    <property type="entry name" value="AAA+_ATPase"/>
</dbReference>
<evidence type="ECO:0000259" key="5">
    <source>
        <dbReference type="PROSITE" id="PS50893"/>
    </source>
</evidence>
<evidence type="ECO:0000313" key="6">
    <source>
        <dbReference type="EMBL" id="MFC3167574.1"/>
    </source>
</evidence>
<organism evidence="6 7">
    <name type="scientific">Paracoccus fontiphilus</name>
    <dbReference type="NCBI Taxonomy" id="1815556"/>
    <lineage>
        <taxon>Bacteria</taxon>
        <taxon>Pseudomonadati</taxon>
        <taxon>Pseudomonadota</taxon>
        <taxon>Alphaproteobacteria</taxon>
        <taxon>Rhodobacterales</taxon>
        <taxon>Paracoccaceae</taxon>
        <taxon>Paracoccus</taxon>
    </lineage>
</organism>
<reference evidence="7" key="1">
    <citation type="journal article" date="2019" name="Int. J. Syst. Evol. Microbiol.">
        <title>The Global Catalogue of Microorganisms (GCM) 10K type strain sequencing project: providing services to taxonomists for standard genome sequencing and annotation.</title>
        <authorList>
            <consortium name="The Broad Institute Genomics Platform"/>
            <consortium name="The Broad Institute Genome Sequencing Center for Infectious Disease"/>
            <person name="Wu L."/>
            <person name="Ma J."/>
        </authorList>
    </citation>
    <scope>NUCLEOTIDE SEQUENCE [LARGE SCALE GENOMIC DNA]</scope>
    <source>
        <strain evidence="7">KCTC 52239</strain>
    </source>
</reference>
<accession>A0ABV7IAA8</accession>
<dbReference type="EMBL" id="JBHRTE010000027">
    <property type="protein sequence ID" value="MFC3167574.1"/>
    <property type="molecule type" value="Genomic_DNA"/>
</dbReference>
<protein>
    <submittedName>
        <fullName evidence="6">ABC transporter ATP-binding protein</fullName>
    </submittedName>
</protein>
<keyword evidence="7" id="KW-1185">Reference proteome</keyword>
<dbReference type="SUPFAM" id="SSF52540">
    <property type="entry name" value="P-loop containing nucleoside triphosphate hydrolases"/>
    <property type="match status" value="1"/>
</dbReference>
<dbReference type="Proteomes" id="UP001595557">
    <property type="component" value="Unassembled WGS sequence"/>
</dbReference>
<comment type="caution">
    <text evidence="6">The sequence shown here is derived from an EMBL/GenBank/DDBJ whole genome shotgun (WGS) entry which is preliminary data.</text>
</comment>
<dbReference type="InterPro" id="IPR003439">
    <property type="entry name" value="ABC_transporter-like_ATP-bd"/>
</dbReference>
<sequence>MPDSASLSITCAGLTKIHDNGVAAVDALDLRFEAGRTTALIGPSGCGKSTLLRLVAGLDRPTTGTVGIAGLPPVQQARRGVISMAFQDPSLLPWLTLRKNVALARKLARQPADPRLVDELIALVGLEGFQETRPAALSGGMRQRAAIARALATRPQVLLLDEPFGAVDELTRRQLARDLPPLWQPLGTTTLLVTHSVDEAVLLADRIVVLSPRPARVVADLPVPLPHPRLPQLTETPAFRRIAARALQALAQGVGDNPALAAQ</sequence>
<dbReference type="InterPro" id="IPR050166">
    <property type="entry name" value="ABC_transporter_ATP-bind"/>
</dbReference>
<dbReference type="SMART" id="SM00382">
    <property type="entry name" value="AAA"/>
    <property type="match status" value="1"/>
</dbReference>
<dbReference type="Gene3D" id="3.40.50.300">
    <property type="entry name" value="P-loop containing nucleotide triphosphate hydrolases"/>
    <property type="match status" value="1"/>
</dbReference>
<dbReference type="GO" id="GO:0005524">
    <property type="term" value="F:ATP binding"/>
    <property type="evidence" value="ECO:0007669"/>
    <property type="project" value="UniProtKB-KW"/>
</dbReference>
<keyword evidence="2" id="KW-0813">Transport</keyword>
<comment type="similarity">
    <text evidence="1">Belongs to the ABC transporter superfamily.</text>
</comment>
<dbReference type="Pfam" id="PF00005">
    <property type="entry name" value="ABC_tran"/>
    <property type="match status" value="1"/>
</dbReference>
<proteinExistence type="inferred from homology"/>
<dbReference type="InterPro" id="IPR017871">
    <property type="entry name" value="ABC_transporter-like_CS"/>
</dbReference>
<name>A0ABV7IAA8_9RHOB</name>
<evidence type="ECO:0000256" key="2">
    <source>
        <dbReference type="ARBA" id="ARBA00022448"/>
    </source>
</evidence>
<dbReference type="PANTHER" id="PTHR42788:SF20">
    <property type="entry name" value="ABC TRANSPORTER ATP-BINDING PROTEIN"/>
    <property type="match status" value="1"/>
</dbReference>
<dbReference type="PANTHER" id="PTHR42788">
    <property type="entry name" value="TAURINE IMPORT ATP-BINDING PROTEIN-RELATED"/>
    <property type="match status" value="1"/>
</dbReference>